<dbReference type="InParanoid" id="E0VC22"/>
<evidence type="ECO:0000256" key="2">
    <source>
        <dbReference type="ARBA" id="ARBA00022692"/>
    </source>
</evidence>
<organism>
    <name type="scientific">Pediculus humanus subsp. corporis</name>
    <name type="common">Body louse</name>
    <dbReference type="NCBI Taxonomy" id="121224"/>
    <lineage>
        <taxon>Eukaryota</taxon>
        <taxon>Metazoa</taxon>
        <taxon>Ecdysozoa</taxon>
        <taxon>Arthropoda</taxon>
        <taxon>Hexapoda</taxon>
        <taxon>Insecta</taxon>
        <taxon>Pterygota</taxon>
        <taxon>Neoptera</taxon>
        <taxon>Paraneoptera</taxon>
        <taxon>Psocodea</taxon>
        <taxon>Troctomorpha</taxon>
        <taxon>Phthiraptera</taxon>
        <taxon>Anoplura</taxon>
        <taxon>Pediculidae</taxon>
        <taxon>Pediculus</taxon>
    </lineage>
</organism>
<feature type="transmembrane region" description="Helical" evidence="6">
    <location>
        <begin position="56"/>
        <end position="82"/>
    </location>
</feature>
<dbReference type="GO" id="GO:0019230">
    <property type="term" value="P:proprioception"/>
    <property type="evidence" value="ECO:0007669"/>
    <property type="project" value="TreeGrafter"/>
</dbReference>
<keyword evidence="2 6" id="KW-0812">Transmembrane</keyword>
<evidence type="ECO:0000313" key="9">
    <source>
        <dbReference type="Proteomes" id="UP000009046"/>
    </source>
</evidence>
<proteinExistence type="predicted"/>
<dbReference type="PANTHER" id="PTHR21676:SF6">
    <property type="entry name" value="PROTEIN STUM"/>
    <property type="match status" value="1"/>
</dbReference>
<dbReference type="GO" id="GO:0016020">
    <property type="term" value="C:membrane"/>
    <property type="evidence" value="ECO:0007669"/>
    <property type="project" value="UniProtKB-SubCell"/>
</dbReference>
<dbReference type="EMBL" id="DS235045">
    <property type="protein sequence ID" value="EEB10928.1"/>
    <property type="molecule type" value="Genomic_DNA"/>
</dbReference>
<sequence length="123" mass="13693">MKAAIPVLPPCLAIFCFICNIFIPGLGTLISGVLCLCFGKPRFSTTDNSRNRLKSFVINIIIGIAQAFTIIFCLVGWGWSIWWGVIMYKLSKRQKRLKLVEKNQKEAAGTSNVNQNQADVEQG</sequence>
<reference evidence="7" key="2">
    <citation type="submission" date="2007-04" db="EMBL/GenBank/DDBJ databases">
        <title>The genome of the human body louse.</title>
        <authorList>
            <consortium name="The Human Body Louse Genome Consortium"/>
            <person name="Kirkness E."/>
            <person name="Walenz B."/>
            <person name="Hass B."/>
            <person name="Bruggner R."/>
            <person name="Strausberg R."/>
        </authorList>
    </citation>
    <scope>NUCLEOTIDE SEQUENCE</scope>
    <source>
        <strain evidence="7">USDA</strain>
    </source>
</reference>
<evidence type="ECO:0000256" key="6">
    <source>
        <dbReference type="SAM" id="Phobius"/>
    </source>
</evidence>
<evidence type="ECO:0000256" key="4">
    <source>
        <dbReference type="ARBA" id="ARBA00023136"/>
    </source>
</evidence>
<dbReference type="CTD" id="8231327"/>
<accession>E0VC22</accession>
<protein>
    <recommendedName>
        <fullName evidence="10">Protein SPEC3</fullName>
    </recommendedName>
</protein>
<evidence type="ECO:0000256" key="5">
    <source>
        <dbReference type="SAM" id="MobiDB-lite"/>
    </source>
</evidence>
<dbReference type="EMBL" id="AAZO01000930">
    <property type="status" value="NOT_ANNOTATED_CDS"/>
    <property type="molecule type" value="Genomic_DNA"/>
</dbReference>
<dbReference type="OMA" id="LAWICMI"/>
<feature type="transmembrane region" description="Helical" evidence="6">
    <location>
        <begin position="12"/>
        <end position="36"/>
    </location>
</feature>
<dbReference type="AlphaFoldDB" id="E0VC22"/>
<dbReference type="PANTHER" id="PTHR21676">
    <property type="entry name" value="PROTEIN STUM"/>
    <property type="match status" value="1"/>
</dbReference>
<evidence type="ECO:0000313" key="8">
    <source>
        <dbReference type="EnsemblMetazoa" id="PHUM077840-PA"/>
    </source>
</evidence>
<dbReference type="RefSeq" id="XP_002423666.1">
    <property type="nucleotide sequence ID" value="XM_002423621.1"/>
</dbReference>
<name>E0VC22_PEDHC</name>
<dbReference type="VEuPathDB" id="VectorBase:PHUM077840"/>
<dbReference type="Proteomes" id="UP000009046">
    <property type="component" value="Unassembled WGS sequence"/>
</dbReference>
<dbReference type="Pfam" id="PF15795">
    <property type="entry name" value="Spec3"/>
    <property type="match status" value="1"/>
</dbReference>
<gene>
    <name evidence="8" type="primary">8231327</name>
    <name evidence="7" type="ORF">Phum_PHUM077840</name>
</gene>
<reference evidence="8" key="3">
    <citation type="submission" date="2020-05" db="UniProtKB">
        <authorList>
            <consortium name="EnsemblMetazoa"/>
        </authorList>
    </citation>
    <scope>IDENTIFICATION</scope>
    <source>
        <strain evidence="8">USDA</strain>
    </source>
</reference>
<feature type="compositionally biased region" description="Polar residues" evidence="5">
    <location>
        <begin position="109"/>
        <end position="123"/>
    </location>
</feature>
<reference evidence="7" key="1">
    <citation type="submission" date="2007-04" db="EMBL/GenBank/DDBJ databases">
        <title>Annotation of Pediculus humanus corporis strain USDA.</title>
        <authorList>
            <person name="Kirkness E."/>
            <person name="Hannick L."/>
            <person name="Hass B."/>
            <person name="Bruggner R."/>
            <person name="Lawson D."/>
            <person name="Bidwell S."/>
            <person name="Joardar V."/>
            <person name="Caler E."/>
            <person name="Walenz B."/>
            <person name="Inman J."/>
            <person name="Schobel S."/>
            <person name="Galinsky K."/>
            <person name="Amedeo P."/>
            <person name="Strausberg R."/>
        </authorList>
    </citation>
    <scope>NUCLEOTIDE SEQUENCE</scope>
    <source>
        <strain evidence="7">USDA</strain>
    </source>
</reference>
<keyword evidence="4 6" id="KW-0472">Membrane</keyword>
<evidence type="ECO:0008006" key="10">
    <source>
        <dbReference type="Google" id="ProtNLM"/>
    </source>
</evidence>
<dbReference type="HOGENOM" id="CLU_164269_0_0_1"/>
<evidence type="ECO:0000256" key="1">
    <source>
        <dbReference type="ARBA" id="ARBA00004141"/>
    </source>
</evidence>
<dbReference type="GO" id="GO:0050954">
    <property type="term" value="P:sensory perception of mechanical stimulus"/>
    <property type="evidence" value="ECO:0007669"/>
    <property type="project" value="TreeGrafter"/>
</dbReference>
<feature type="region of interest" description="Disordered" evidence="5">
    <location>
        <begin position="104"/>
        <end position="123"/>
    </location>
</feature>
<keyword evidence="3 6" id="KW-1133">Transmembrane helix</keyword>
<dbReference type="eggNOG" id="ENOG502S270">
    <property type="taxonomic scope" value="Eukaryota"/>
</dbReference>
<dbReference type="InterPro" id="IPR026673">
    <property type="entry name" value="SPEC3/Stum"/>
</dbReference>
<evidence type="ECO:0000256" key="3">
    <source>
        <dbReference type="ARBA" id="ARBA00022989"/>
    </source>
</evidence>
<comment type="subcellular location">
    <subcellularLocation>
        <location evidence="1">Membrane</location>
        <topology evidence="1">Multi-pass membrane protein</topology>
    </subcellularLocation>
</comment>
<evidence type="ECO:0000313" key="7">
    <source>
        <dbReference type="EMBL" id="EEB10928.1"/>
    </source>
</evidence>
<dbReference type="OrthoDB" id="361532at2759"/>
<dbReference type="GeneID" id="8231327"/>
<keyword evidence="9" id="KW-1185">Reference proteome</keyword>
<dbReference type="EnsemblMetazoa" id="PHUM077840-RA">
    <property type="protein sequence ID" value="PHUM077840-PA"/>
    <property type="gene ID" value="PHUM077840"/>
</dbReference>
<dbReference type="GO" id="GO:0042330">
    <property type="term" value="P:taxis"/>
    <property type="evidence" value="ECO:0007669"/>
    <property type="project" value="TreeGrafter"/>
</dbReference>
<dbReference type="GO" id="GO:0071683">
    <property type="term" value="C:sensory dendrite"/>
    <property type="evidence" value="ECO:0007669"/>
    <property type="project" value="TreeGrafter"/>
</dbReference>
<dbReference type="KEGG" id="phu:Phum_PHUM077840"/>